<reference evidence="1 2" key="1">
    <citation type="journal article" date="2019" name="Sci. Rep.">
        <title>Orb-weaving spider Araneus ventricosus genome elucidates the spidroin gene catalogue.</title>
        <authorList>
            <person name="Kono N."/>
            <person name="Nakamura H."/>
            <person name="Ohtoshi R."/>
            <person name="Moran D.A.P."/>
            <person name="Shinohara A."/>
            <person name="Yoshida Y."/>
            <person name="Fujiwara M."/>
            <person name="Mori M."/>
            <person name="Tomita M."/>
            <person name="Arakawa K."/>
        </authorList>
    </citation>
    <scope>NUCLEOTIDE SEQUENCE [LARGE SCALE GENOMIC DNA]</scope>
</reference>
<keyword evidence="2" id="KW-1185">Reference proteome</keyword>
<evidence type="ECO:0000313" key="1">
    <source>
        <dbReference type="EMBL" id="GBM57403.1"/>
    </source>
</evidence>
<proteinExistence type="predicted"/>
<evidence type="ECO:0000313" key="2">
    <source>
        <dbReference type="Proteomes" id="UP000499080"/>
    </source>
</evidence>
<organism evidence="1 2">
    <name type="scientific">Araneus ventricosus</name>
    <name type="common">Orbweaver spider</name>
    <name type="synonym">Epeira ventricosa</name>
    <dbReference type="NCBI Taxonomy" id="182803"/>
    <lineage>
        <taxon>Eukaryota</taxon>
        <taxon>Metazoa</taxon>
        <taxon>Ecdysozoa</taxon>
        <taxon>Arthropoda</taxon>
        <taxon>Chelicerata</taxon>
        <taxon>Arachnida</taxon>
        <taxon>Araneae</taxon>
        <taxon>Araneomorphae</taxon>
        <taxon>Entelegynae</taxon>
        <taxon>Araneoidea</taxon>
        <taxon>Araneidae</taxon>
        <taxon>Araneus</taxon>
    </lineage>
</organism>
<dbReference type="AlphaFoldDB" id="A0A4Y2GV39"/>
<dbReference type="Proteomes" id="UP000499080">
    <property type="component" value="Unassembled WGS sequence"/>
</dbReference>
<dbReference type="EMBL" id="BGPR01001591">
    <property type="protein sequence ID" value="GBM57403.1"/>
    <property type="molecule type" value="Genomic_DNA"/>
</dbReference>
<sequence length="97" mass="11116">MRGSFCGIPRLRVRRKKVMANNSQHSSESNLKRRVTDTVEFGNCERALVRIAFVLAFAHSCKHIKPEFLKSFLLYPGRDSDIAIEDVLPHSPSYRVL</sequence>
<gene>
    <name evidence="1" type="ORF">AVEN_59882_1</name>
</gene>
<comment type="caution">
    <text evidence="1">The sequence shown here is derived from an EMBL/GenBank/DDBJ whole genome shotgun (WGS) entry which is preliminary data.</text>
</comment>
<accession>A0A4Y2GV39</accession>
<protein>
    <submittedName>
        <fullName evidence="1">Uncharacterized protein</fullName>
    </submittedName>
</protein>
<name>A0A4Y2GV39_ARAVE</name>